<sequence length="151" mass="16799">TQLYTHLSTQILGLATSIVHWLPATENGWGRNWKTPERTHYIAYALEGLLNQGKESIVANCLSWSFIATKETGLYPYWVSSWETGSVGYCSVGTAQMALIAARLEFRNSATELLKGVEKCISPGGEIRESLGHSQTITWAAKYYLDARLLL</sequence>
<proteinExistence type="predicted"/>
<accession>X0U8K8</accession>
<evidence type="ECO:0008006" key="2">
    <source>
        <dbReference type="Google" id="ProtNLM"/>
    </source>
</evidence>
<name>X0U8K8_9ZZZZ</name>
<dbReference type="EMBL" id="BARS01023915">
    <property type="protein sequence ID" value="GAG01885.1"/>
    <property type="molecule type" value="Genomic_DNA"/>
</dbReference>
<comment type="caution">
    <text evidence="1">The sequence shown here is derived from an EMBL/GenBank/DDBJ whole genome shotgun (WGS) entry which is preliminary data.</text>
</comment>
<evidence type="ECO:0000313" key="1">
    <source>
        <dbReference type="EMBL" id="GAG01885.1"/>
    </source>
</evidence>
<dbReference type="AlphaFoldDB" id="X0U8K8"/>
<protein>
    <recommendedName>
        <fullName evidence="2">Squalene cyclase C-terminal domain-containing protein</fullName>
    </recommendedName>
</protein>
<reference evidence="1" key="1">
    <citation type="journal article" date="2014" name="Front. Microbiol.">
        <title>High frequency of phylogenetically diverse reductive dehalogenase-homologous genes in deep subseafloor sedimentary metagenomes.</title>
        <authorList>
            <person name="Kawai M."/>
            <person name="Futagami T."/>
            <person name="Toyoda A."/>
            <person name="Takaki Y."/>
            <person name="Nishi S."/>
            <person name="Hori S."/>
            <person name="Arai W."/>
            <person name="Tsubouchi T."/>
            <person name="Morono Y."/>
            <person name="Uchiyama I."/>
            <person name="Ito T."/>
            <person name="Fujiyama A."/>
            <person name="Inagaki F."/>
            <person name="Takami H."/>
        </authorList>
    </citation>
    <scope>NUCLEOTIDE SEQUENCE</scope>
    <source>
        <strain evidence="1">Expedition CK06-06</strain>
    </source>
</reference>
<organism evidence="1">
    <name type="scientific">marine sediment metagenome</name>
    <dbReference type="NCBI Taxonomy" id="412755"/>
    <lineage>
        <taxon>unclassified sequences</taxon>
        <taxon>metagenomes</taxon>
        <taxon>ecological metagenomes</taxon>
    </lineage>
</organism>
<gene>
    <name evidence="1" type="ORF">S01H1_38037</name>
</gene>
<feature type="non-terminal residue" evidence="1">
    <location>
        <position position="1"/>
    </location>
</feature>